<sequence length="473" mass="54180">MEEAPHSPNHSRKRKKRKKMDVSLDFVPAKEGHACPFVGYFPSGFDPLQFKQEHETQSEQEDPGRLKVSAYQNTEKYKTRQHQVVVTPPDTTLDFVGTNYLGEGAMWQPGNYVLGVFDKESLTLQLLPLSGTKVLRMEPRVRGLDYDVDSLSGVTDVEMSKEMMLQKRNLLTATFGTHKSRIKQSRYERSRVKEEALGDKEEIGRFFQKAGDNASVLTTEEALQQANAAVKRNIPPYDLSATTPERAYIFDKIITLEEQNSLNDIELLKAAIGKEEKISQLREEKAYPEFVLKRLYIMKNIEEERQNRGVMILSYMRHLLAFYNLPKHAIHSIVDPMGSHGNLESSNAIDLRSYAHIPDAVVAKILKRFTTVHRDKASRTQSAEKRDLLISYIIVLGLMVDNFHADPYDLAVEMKKSISALKRYYMELGCKFKTVKEADRGVVDLKSPQRLYEAVLPLPLQFPMLKNKLRRKI</sequence>
<accession>A0A9D4ZCH4</accession>
<gene>
    <name evidence="7" type="ORF">GOP47_0016845</name>
</gene>
<comment type="caution">
    <text evidence="7">The sequence shown here is derived from an EMBL/GenBank/DDBJ whole genome shotgun (WGS) entry which is preliminary data.</text>
</comment>
<evidence type="ECO:0000313" key="8">
    <source>
        <dbReference type="Proteomes" id="UP000886520"/>
    </source>
</evidence>
<dbReference type="Proteomes" id="UP000886520">
    <property type="component" value="Chromosome 16"/>
</dbReference>
<evidence type="ECO:0008006" key="9">
    <source>
        <dbReference type="Google" id="ProtNLM"/>
    </source>
</evidence>
<feature type="compositionally biased region" description="Basic residues" evidence="6">
    <location>
        <begin position="9"/>
        <end position="19"/>
    </location>
</feature>
<comment type="similarity">
    <text evidence="2">Belongs to the eukaryotic RPA49/POLR1E RNA polymerase subunit family.</text>
</comment>
<feature type="region of interest" description="Disordered" evidence="6">
    <location>
        <begin position="1"/>
        <end position="23"/>
    </location>
</feature>
<evidence type="ECO:0000313" key="7">
    <source>
        <dbReference type="EMBL" id="KAI5068500.1"/>
    </source>
</evidence>
<keyword evidence="3" id="KW-0240">DNA-directed RNA polymerase</keyword>
<evidence type="ECO:0000256" key="3">
    <source>
        <dbReference type="ARBA" id="ARBA00022478"/>
    </source>
</evidence>
<dbReference type="GO" id="GO:0000428">
    <property type="term" value="C:DNA-directed RNA polymerase complex"/>
    <property type="evidence" value="ECO:0007669"/>
    <property type="project" value="UniProtKB-KW"/>
</dbReference>
<keyword evidence="5" id="KW-0539">Nucleus</keyword>
<evidence type="ECO:0000256" key="2">
    <source>
        <dbReference type="ARBA" id="ARBA00009430"/>
    </source>
</evidence>
<evidence type="ECO:0000256" key="6">
    <source>
        <dbReference type="SAM" id="MobiDB-lite"/>
    </source>
</evidence>
<evidence type="ECO:0000256" key="1">
    <source>
        <dbReference type="ARBA" id="ARBA00004604"/>
    </source>
</evidence>
<organism evidence="7 8">
    <name type="scientific">Adiantum capillus-veneris</name>
    <name type="common">Maidenhair fern</name>
    <dbReference type="NCBI Taxonomy" id="13818"/>
    <lineage>
        <taxon>Eukaryota</taxon>
        <taxon>Viridiplantae</taxon>
        <taxon>Streptophyta</taxon>
        <taxon>Embryophyta</taxon>
        <taxon>Tracheophyta</taxon>
        <taxon>Polypodiopsida</taxon>
        <taxon>Polypodiidae</taxon>
        <taxon>Polypodiales</taxon>
        <taxon>Pteridineae</taxon>
        <taxon>Pteridaceae</taxon>
        <taxon>Vittarioideae</taxon>
        <taxon>Adiantum</taxon>
    </lineage>
</organism>
<keyword evidence="8" id="KW-1185">Reference proteome</keyword>
<proteinExistence type="inferred from homology"/>
<dbReference type="InterPro" id="IPR009668">
    <property type="entry name" value="RNA_pol-assoc_fac_A49-like"/>
</dbReference>
<evidence type="ECO:0000256" key="5">
    <source>
        <dbReference type="ARBA" id="ARBA00023242"/>
    </source>
</evidence>
<keyword evidence="4" id="KW-0804">Transcription</keyword>
<name>A0A9D4ZCH4_ADICA</name>
<comment type="subcellular location">
    <subcellularLocation>
        <location evidence="1">Nucleus</location>
        <location evidence="1">Nucleolus</location>
    </subcellularLocation>
</comment>
<dbReference type="OrthoDB" id="532500at2759"/>
<reference evidence="7" key="1">
    <citation type="submission" date="2021-01" db="EMBL/GenBank/DDBJ databases">
        <title>Adiantum capillus-veneris genome.</title>
        <authorList>
            <person name="Fang Y."/>
            <person name="Liao Q."/>
        </authorList>
    </citation>
    <scope>NUCLEOTIDE SEQUENCE</scope>
    <source>
        <strain evidence="7">H3</strain>
        <tissue evidence="7">Leaf</tissue>
    </source>
</reference>
<dbReference type="AlphaFoldDB" id="A0A9D4ZCH4"/>
<dbReference type="GO" id="GO:0006351">
    <property type="term" value="P:DNA-templated transcription"/>
    <property type="evidence" value="ECO:0007669"/>
    <property type="project" value="InterPro"/>
</dbReference>
<evidence type="ECO:0000256" key="4">
    <source>
        <dbReference type="ARBA" id="ARBA00023163"/>
    </source>
</evidence>
<dbReference type="Pfam" id="PF06870">
    <property type="entry name" value="RNA_pol_I_A49"/>
    <property type="match status" value="1"/>
</dbReference>
<dbReference type="GO" id="GO:0005730">
    <property type="term" value="C:nucleolus"/>
    <property type="evidence" value="ECO:0007669"/>
    <property type="project" value="UniProtKB-SubCell"/>
</dbReference>
<dbReference type="EMBL" id="JABFUD020000016">
    <property type="protein sequence ID" value="KAI5068500.1"/>
    <property type="molecule type" value="Genomic_DNA"/>
</dbReference>
<dbReference type="PANTHER" id="PTHR14440">
    <property type="entry name" value="DNA-DIRECTED RNA POLYMERASE I SUBUNIT RPA49"/>
    <property type="match status" value="1"/>
</dbReference>
<dbReference type="GO" id="GO:0003677">
    <property type="term" value="F:DNA binding"/>
    <property type="evidence" value="ECO:0007669"/>
    <property type="project" value="InterPro"/>
</dbReference>
<protein>
    <recommendedName>
        <fullName evidence="9">DNA-directed RNA polymerase I subunit rpa49</fullName>
    </recommendedName>
</protein>